<dbReference type="Proteomes" id="UP000019373">
    <property type="component" value="Unassembled WGS sequence"/>
</dbReference>
<keyword evidence="1" id="KW-0040">ANK repeat</keyword>
<accession>U1GRN3</accession>
<dbReference type="SUPFAM" id="SSF53474">
    <property type="entry name" value="alpha/beta-Hydrolases"/>
    <property type="match status" value="1"/>
</dbReference>
<dbReference type="eggNOG" id="KOG4177">
    <property type="taxonomic scope" value="Eukaryota"/>
</dbReference>
<dbReference type="Pfam" id="PF12796">
    <property type="entry name" value="Ank_2"/>
    <property type="match status" value="1"/>
</dbReference>
<feature type="repeat" description="ANK" evidence="1">
    <location>
        <begin position="704"/>
        <end position="733"/>
    </location>
</feature>
<dbReference type="AlphaFoldDB" id="U1GRN3"/>
<sequence>MKETSKLQPVAGPSIKEAEVDIVFVHGLQSTFDRTWSGVNSSVIWPRDLLPKDIPGARIFAYDYNFRNASVIRPDAASHGLRQFLKELTEHNAGLPIIFVAHSLGGLILQNALLKESKLNKSSILTSASGIIFLGTPRFEQDEEWSKFRASVSKITKATSLPDTRELTRLGRESIEFASWLTTRSASTIATWCFYESLPVYRMGILVPKERAVIVNDQSSPLQSDHFRLSKCDSVSDTQYQAIRYRLKCMCDKSKGTENEGDIRPKRIGSIDSRELIIDAVGELEPARRTIELALALEDHGHPGAAETVYDRAIEEWTTNHSSESPVVWFCLWKKSTILRDRGKFSKAENLCKQVLKEAAPVNETVYLQSIGNLALIMRAQGQLNQAYTTLRDTLEGIAVDPYQDISHVQVVSILGTVLNDLGFPNIALLLARDVLSASGALLGSTDPFTLDQASRLSLVLSDQGHFGLAEEIDRRSLDALQTTFGTNHPRSLQTATRLANNLRYQGHCEEAVKIAEMTLKAQEIQLGPSHRSSILTKYCLAAAYFLQGRLREAEMLFTEVTRGYTEMLGENHPDTVLTRQALKFVKDAIESTYLESGLSDKMNEFFKKPASRKEAASMVNNREKFPELNLGSTDVNEALRVAAMKNDDAAFDAALERGAKQESIGGLCGTALHAACFSGSERMVNKLLHSKANPNIQGGIFGTPLRAASFSGHAAIVQTLLKSGADPNINGNHGSALQAALFSNHGDIFRILLKAGADPNMSDMWYGTALHEASMAGQQQMVDILLEEKAKPNIRGGVFGTALGASAWKGSVAITNSLLEHGADVEAFFNGRNALYIAAAAGNRDVVAVLVKRSTGFSDSLKQEEHIGPPKMSPNQDVLGSNTYRADEVKSEKTRKKRQGHRSFIRIIRQIMCRV</sequence>
<dbReference type="Gene3D" id="1.25.40.20">
    <property type="entry name" value="Ankyrin repeat-containing domain"/>
    <property type="match status" value="1"/>
</dbReference>
<evidence type="ECO:0000259" key="3">
    <source>
        <dbReference type="Pfam" id="PF12697"/>
    </source>
</evidence>
<name>U1GRN3_ENDPU</name>
<dbReference type="eggNOG" id="KOG2029">
    <property type="taxonomic scope" value="Eukaryota"/>
</dbReference>
<dbReference type="InterPro" id="IPR051616">
    <property type="entry name" value="Cul2-RING_E3_ligase_SR"/>
</dbReference>
<dbReference type="Pfam" id="PF12697">
    <property type="entry name" value="Abhydrolase_6"/>
    <property type="match status" value="1"/>
</dbReference>
<dbReference type="Gene3D" id="1.25.40.10">
    <property type="entry name" value="Tetratricopeptide repeat domain"/>
    <property type="match status" value="2"/>
</dbReference>
<dbReference type="PANTHER" id="PTHR46224:SF64">
    <property type="entry name" value="IQ MOTIF AND ANKYRIN REPEAT DOMAIN-CONTAINING PROTEIN 1"/>
    <property type="match status" value="1"/>
</dbReference>
<dbReference type="EMBL" id="KE720872">
    <property type="protein sequence ID" value="ERF74626.1"/>
    <property type="molecule type" value="Genomic_DNA"/>
</dbReference>
<feature type="repeat" description="ANK" evidence="1">
    <location>
        <begin position="769"/>
        <end position="798"/>
    </location>
</feature>
<dbReference type="Gene3D" id="3.40.50.1820">
    <property type="entry name" value="alpha/beta hydrolase"/>
    <property type="match status" value="1"/>
</dbReference>
<dbReference type="InterPro" id="IPR029058">
    <property type="entry name" value="AB_hydrolase_fold"/>
</dbReference>
<dbReference type="RefSeq" id="XP_007799727.1">
    <property type="nucleotide sequence ID" value="XM_007801536.1"/>
</dbReference>
<dbReference type="InterPro" id="IPR011990">
    <property type="entry name" value="TPR-like_helical_dom_sf"/>
</dbReference>
<gene>
    <name evidence="4" type="ORF">EPUS_00756</name>
</gene>
<dbReference type="Pfam" id="PF00023">
    <property type="entry name" value="Ank"/>
    <property type="match status" value="1"/>
</dbReference>
<keyword evidence="5" id="KW-1185">Reference proteome</keyword>
<evidence type="ECO:0000256" key="2">
    <source>
        <dbReference type="SAM" id="MobiDB-lite"/>
    </source>
</evidence>
<feature type="repeat" description="ANK" evidence="1">
    <location>
        <begin position="733"/>
        <end position="765"/>
    </location>
</feature>
<feature type="region of interest" description="Disordered" evidence="2">
    <location>
        <begin position="862"/>
        <end position="881"/>
    </location>
</feature>
<dbReference type="PROSITE" id="PS50297">
    <property type="entry name" value="ANK_REP_REGION"/>
    <property type="match status" value="2"/>
</dbReference>
<dbReference type="InterPro" id="IPR000073">
    <property type="entry name" value="AB_hydrolase_1"/>
</dbReference>
<dbReference type="GeneID" id="19235817"/>
<dbReference type="SMART" id="SM00248">
    <property type="entry name" value="ANK"/>
    <property type="match status" value="7"/>
</dbReference>
<evidence type="ECO:0000313" key="4">
    <source>
        <dbReference type="EMBL" id="ERF74626.1"/>
    </source>
</evidence>
<dbReference type="InterPro" id="IPR036770">
    <property type="entry name" value="Ankyrin_rpt-contain_sf"/>
</dbReference>
<protein>
    <recommendedName>
        <fullName evidence="3">AB hydrolase-1 domain-containing protein</fullName>
    </recommendedName>
</protein>
<dbReference type="SUPFAM" id="SSF48403">
    <property type="entry name" value="Ankyrin repeat"/>
    <property type="match status" value="1"/>
</dbReference>
<feature type="domain" description="AB hydrolase-1" evidence="3">
    <location>
        <begin position="22"/>
        <end position="140"/>
    </location>
</feature>
<organism evidence="4 5">
    <name type="scientific">Endocarpon pusillum (strain Z07020 / HMAS-L-300199)</name>
    <name type="common">Lichen-forming fungus</name>
    <dbReference type="NCBI Taxonomy" id="1263415"/>
    <lineage>
        <taxon>Eukaryota</taxon>
        <taxon>Fungi</taxon>
        <taxon>Dikarya</taxon>
        <taxon>Ascomycota</taxon>
        <taxon>Pezizomycotina</taxon>
        <taxon>Eurotiomycetes</taxon>
        <taxon>Chaetothyriomycetidae</taxon>
        <taxon>Verrucariales</taxon>
        <taxon>Verrucariaceae</taxon>
        <taxon>Endocarpon</taxon>
    </lineage>
</organism>
<dbReference type="OrthoDB" id="4772757at2759"/>
<evidence type="ECO:0000313" key="5">
    <source>
        <dbReference type="Proteomes" id="UP000019373"/>
    </source>
</evidence>
<dbReference type="Pfam" id="PF13424">
    <property type="entry name" value="TPR_12"/>
    <property type="match status" value="1"/>
</dbReference>
<reference evidence="5" key="1">
    <citation type="journal article" date="2014" name="BMC Genomics">
        <title>Genome characteristics reveal the impact of lichenization on lichen-forming fungus Endocarpon pusillum Hedwig (Verrucariales, Ascomycota).</title>
        <authorList>
            <person name="Wang Y.-Y."/>
            <person name="Liu B."/>
            <person name="Zhang X.-Y."/>
            <person name="Zhou Q.-M."/>
            <person name="Zhang T."/>
            <person name="Li H."/>
            <person name="Yu Y.-F."/>
            <person name="Zhang X.-L."/>
            <person name="Hao X.-Y."/>
            <person name="Wang M."/>
            <person name="Wang L."/>
            <person name="Wei J.-C."/>
        </authorList>
    </citation>
    <scope>NUCLEOTIDE SEQUENCE [LARGE SCALE GENOMIC DNA]</scope>
    <source>
        <strain evidence="5">Z07020 / HMAS-L-300199</strain>
    </source>
</reference>
<proteinExistence type="predicted"/>
<dbReference type="SUPFAM" id="SSF48452">
    <property type="entry name" value="TPR-like"/>
    <property type="match status" value="2"/>
</dbReference>
<dbReference type="InterPro" id="IPR002110">
    <property type="entry name" value="Ankyrin_rpt"/>
</dbReference>
<dbReference type="PROSITE" id="PS50088">
    <property type="entry name" value="ANK_REPEAT"/>
    <property type="match status" value="3"/>
</dbReference>
<dbReference type="Pfam" id="PF13374">
    <property type="entry name" value="TPR_10"/>
    <property type="match status" value="1"/>
</dbReference>
<dbReference type="eggNOG" id="KOG1840">
    <property type="taxonomic scope" value="Eukaryota"/>
</dbReference>
<dbReference type="HOGENOM" id="CLU_317832_0_0_1"/>
<evidence type="ECO:0000256" key="1">
    <source>
        <dbReference type="PROSITE-ProRule" id="PRU00023"/>
    </source>
</evidence>
<dbReference type="PANTHER" id="PTHR46224">
    <property type="entry name" value="ANKYRIN REPEAT FAMILY PROTEIN"/>
    <property type="match status" value="1"/>
</dbReference>